<dbReference type="SUPFAM" id="SSF55550">
    <property type="entry name" value="SH2 domain"/>
    <property type="match status" value="1"/>
</dbReference>
<evidence type="ECO:0000313" key="8">
    <source>
        <dbReference type="Proteomes" id="UP001266305"/>
    </source>
</evidence>
<dbReference type="Pfam" id="PF00017">
    <property type="entry name" value="SH2"/>
    <property type="match status" value="1"/>
</dbReference>
<evidence type="ECO:0000256" key="4">
    <source>
        <dbReference type="PROSITE-ProRule" id="PRU00191"/>
    </source>
</evidence>
<dbReference type="InterPro" id="IPR000980">
    <property type="entry name" value="SH2"/>
</dbReference>
<evidence type="ECO:0000256" key="2">
    <source>
        <dbReference type="ARBA" id="ARBA00022553"/>
    </source>
</evidence>
<evidence type="ECO:0000256" key="5">
    <source>
        <dbReference type="SAM" id="MobiDB-lite"/>
    </source>
</evidence>
<name>A0ABQ9W0F1_SAGOE</name>
<feature type="region of interest" description="Disordered" evidence="5">
    <location>
        <begin position="28"/>
        <end position="51"/>
    </location>
</feature>
<comment type="caution">
    <text evidence="7">The sequence shown here is derived from an EMBL/GenBank/DDBJ whole genome shotgun (WGS) entry which is preliminary data.</text>
</comment>
<dbReference type="EMBL" id="JASSZA010000003">
    <property type="protein sequence ID" value="KAK2115108.1"/>
    <property type="molecule type" value="Genomic_DNA"/>
</dbReference>
<gene>
    <name evidence="7" type="primary">SH2B2_4</name>
    <name evidence="7" type="ORF">P7K49_005734</name>
</gene>
<evidence type="ECO:0000256" key="3">
    <source>
        <dbReference type="ARBA" id="ARBA00022999"/>
    </source>
</evidence>
<dbReference type="Proteomes" id="UP001266305">
    <property type="component" value="Unassembled WGS sequence"/>
</dbReference>
<protein>
    <submittedName>
        <fullName evidence="7">SH2B adapter protein 2</fullName>
    </submittedName>
</protein>
<proteinExistence type="inferred from homology"/>
<dbReference type="InterPro" id="IPR036860">
    <property type="entry name" value="SH2_dom_sf"/>
</dbReference>
<evidence type="ECO:0000256" key="1">
    <source>
        <dbReference type="ARBA" id="ARBA00010220"/>
    </source>
</evidence>
<evidence type="ECO:0000313" key="7">
    <source>
        <dbReference type="EMBL" id="KAK2115108.1"/>
    </source>
</evidence>
<accession>A0ABQ9W0F1</accession>
<sequence>MGRSRGDSPPRPRESLINVPLETFLQTLESPGSSHSDINNTGEGFAETDAEAEPELELCTYPWFHRTLSQVRATHLVLAGGPQNHSLFVIRQSETQPGEYVLTFNFQGKAKHLRLSLNDHGQCHVQ</sequence>
<organism evidence="7 8">
    <name type="scientific">Saguinus oedipus</name>
    <name type="common">Cotton-top tamarin</name>
    <name type="synonym">Oedipomidas oedipus</name>
    <dbReference type="NCBI Taxonomy" id="9490"/>
    <lineage>
        <taxon>Eukaryota</taxon>
        <taxon>Metazoa</taxon>
        <taxon>Chordata</taxon>
        <taxon>Craniata</taxon>
        <taxon>Vertebrata</taxon>
        <taxon>Euteleostomi</taxon>
        <taxon>Mammalia</taxon>
        <taxon>Eutheria</taxon>
        <taxon>Euarchontoglires</taxon>
        <taxon>Primates</taxon>
        <taxon>Haplorrhini</taxon>
        <taxon>Platyrrhini</taxon>
        <taxon>Cebidae</taxon>
        <taxon>Callitrichinae</taxon>
        <taxon>Saguinus</taxon>
    </lineage>
</organism>
<dbReference type="InterPro" id="IPR030523">
    <property type="entry name" value="SH2B"/>
</dbReference>
<comment type="similarity">
    <text evidence="1">Belongs to the SH2B adapter family.</text>
</comment>
<dbReference type="PROSITE" id="PS50001">
    <property type="entry name" value="SH2"/>
    <property type="match status" value="1"/>
</dbReference>
<feature type="domain" description="SH2" evidence="6">
    <location>
        <begin position="63"/>
        <end position="126"/>
    </location>
</feature>
<feature type="compositionally biased region" description="Polar residues" evidence="5">
    <location>
        <begin position="28"/>
        <end position="42"/>
    </location>
</feature>
<dbReference type="PANTHER" id="PTHR10872">
    <property type="entry name" value="SH2B ADAPTER PROTEIN"/>
    <property type="match status" value="1"/>
</dbReference>
<keyword evidence="2" id="KW-0597">Phosphoprotein</keyword>
<dbReference type="Gene3D" id="3.30.505.10">
    <property type="entry name" value="SH2 domain"/>
    <property type="match status" value="1"/>
</dbReference>
<dbReference type="PANTHER" id="PTHR10872:SF4">
    <property type="entry name" value="SH2B ADAPTER PROTEIN 2"/>
    <property type="match status" value="1"/>
</dbReference>
<reference evidence="7 8" key="1">
    <citation type="submission" date="2023-05" db="EMBL/GenBank/DDBJ databases">
        <title>B98-5 Cell Line De Novo Hybrid Assembly: An Optical Mapping Approach.</title>
        <authorList>
            <person name="Kananen K."/>
            <person name="Auerbach J.A."/>
            <person name="Kautto E."/>
            <person name="Blachly J.S."/>
        </authorList>
    </citation>
    <scope>NUCLEOTIDE SEQUENCE [LARGE SCALE GENOMIC DNA]</scope>
    <source>
        <strain evidence="7">B95-8</strain>
        <tissue evidence="7">Cell line</tissue>
    </source>
</reference>
<keyword evidence="8" id="KW-1185">Reference proteome</keyword>
<keyword evidence="3 4" id="KW-0727">SH2 domain</keyword>
<evidence type="ECO:0000259" key="6">
    <source>
        <dbReference type="PROSITE" id="PS50001"/>
    </source>
</evidence>